<comment type="caution">
    <text evidence="11">The sequence shown here is derived from an EMBL/GenBank/DDBJ whole genome shotgun (WGS) entry which is preliminary data.</text>
</comment>
<keyword evidence="1 7" id="KW-0963">Cytoplasm</keyword>
<dbReference type="GO" id="GO:0003723">
    <property type="term" value="F:RNA binding"/>
    <property type="evidence" value="ECO:0007669"/>
    <property type="project" value="UniProtKB-UniRule"/>
</dbReference>
<gene>
    <name evidence="7 11" type="primary">rsmA</name>
    <name evidence="7" type="synonym">ksgA</name>
    <name evidence="11" type="ORF">GCM10007383_35220</name>
</gene>
<comment type="function">
    <text evidence="7">Specifically dimethylates two adjacent adenosines (A1518 and A1519) in the loop of a conserved hairpin near the 3'-end of 16S rRNA in the 30S particle. May play a critical role in biogenesis of 30S subunits.</text>
</comment>
<feature type="domain" description="Ribosomal RNA adenine methylase transferase N-terminal" evidence="10">
    <location>
        <begin position="42"/>
        <end position="221"/>
    </location>
</feature>
<dbReference type="InterPro" id="IPR011530">
    <property type="entry name" value="rRNA_adenine_dimethylase"/>
</dbReference>
<feature type="region of interest" description="Disordered" evidence="9">
    <location>
        <begin position="1"/>
        <end position="25"/>
    </location>
</feature>
<dbReference type="AlphaFoldDB" id="A0A918J4Q9"/>
<sequence>MSKKEKKSYRSYQGKPFKSPKDHGPVKAKKFLGQHFLKDEGIAQKIGETLSLEGYRNVIEIGPGTGVLTKYLIEKDIHLVAMDLDSESIDYLNESFSLEHQKSKHPKGSFKVLEADFLKYDLKDLFGEEQFAIIGNFPYNISTQIVFKMLEYKEYIPEFSGMFQKEVAERICESNGSKAYGILSVLVQAFYDAEYLFTVPPHVFNPPPKVESGVLRLTRKFDLDLGVEEKLFKKVVKAAFNHRRKTLWNSLKIFNLSDVLKEDVIFGLRPEQLTVSDFITLTQKIQNDTV</sequence>
<evidence type="ECO:0000256" key="5">
    <source>
        <dbReference type="ARBA" id="ARBA00022691"/>
    </source>
</evidence>
<comment type="subcellular location">
    <subcellularLocation>
        <location evidence="7">Cytoplasm</location>
    </subcellularLocation>
</comment>
<evidence type="ECO:0000256" key="9">
    <source>
        <dbReference type="SAM" id="MobiDB-lite"/>
    </source>
</evidence>
<evidence type="ECO:0000313" key="11">
    <source>
        <dbReference type="EMBL" id="GGW48079.1"/>
    </source>
</evidence>
<name>A0A918J4Q9_9FLAO</name>
<feature type="binding site" evidence="7 8">
    <location>
        <position position="116"/>
    </location>
    <ligand>
        <name>S-adenosyl-L-methionine</name>
        <dbReference type="ChEBI" id="CHEBI:59789"/>
    </ligand>
</feature>
<organism evidence="11 12">
    <name type="scientific">Arenibacter certesii</name>
    <dbReference type="NCBI Taxonomy" id="228955"/>
    <lineage>
        <taxon>Bacteria</taxon>
        <taxon>Pseudomonadati</taxon>
        <taxon>Bacteroidota</taxon>
        <taxon>Flavobacteriia</taxon>
        <taxon>Flavobacteriales</taxon>
        <taxon>Flavobacteriaceae</taxon>
        <taxon>Arenibacter</taxon>
    </lineage>
</organism>
<comment type="catalytic activity">
    <reaction evidence="7">
        <text>adenosine(1518)/adenosine(1519) in 16S rRNA + 4 S-adenosyl-L-methionine = N(6)-dimethyladenosine(1518)/N(6)-dimethyladenosine(1519) in 16S rRNA + 4 S-adenosyl-L-homocysteine + 4 H(+)</text>
        <dbReference type="Rhea" id="RHEA:19609"/>
        <dbReference type="Rhea" id="RHEA-COMP:10232"/>
        <dbReference type="Rhea" id="RHEA-COMP:10233"/>
        <dbReference type="ChEBI" id="CHEBI:15378"/>
        <dbReference type="ChEBI" id="CHEBI:57856"/>
        <dbReference type="ChEBI" id="CHEBI:59789"/>
        <dbReference type="ChEBI" id="CHEBI:74411"/>
        <dbReference type="ChEBI" id="CHEBI:74493"/>
        <dbReference type="EC" id="2.1.1.182"/>
    </reaction>
</comment>
<proteinExistence type="inferred from homology"/>
<dbReference type="InterPro" id="IPR029063">
    <property type="entry name" value="SAM-dependent_MTases_sf"/>
</dbReference>
<feature type="binding site" evidence="7 8">
    <location>
        <position position="35"/>
    </location>
    <ligand>
        <name>S-adenosyl-L-methionine</name>
        <dbReference type="ChEBI" id="CHEBI:59789"/>
    </ligand>
</feature>
<dbReference type="EC" id="2.1.1.182" evidence="7"/>
<feature type="binding site" evidence="8">
    <location>
        <position position="83"/>
    </location>
    <ligand>
        <name>S-adenosyl-L-methionine</name>
        <dbReference type="ChEBI" id="CHEBI:59789"/>
    </ligand>
</feature>
<evidence type="ECO:0000256" key="8">
    <source>
        <dbReference type="PROSITE-ProRule" id="PRU01026"/>
    </source>
</evidence>
<dbReference type="RefSeq" id="WP_026814576.1">
    <property type="nucleotide sequence ID" value="NZ_BMWP01000034.1"/>
</dbReference>
<keyword evidence="12" id="KW-1185">Reference proteome</keyword>
<dbReference type="Gene3D" id="1.10.8.100">
    <property type="entry name" value="Ribosomal RNA adenine dimethylase-like, domain 2"/>
    <property type="match status" value="1"/>
</dbReference>
<dbReference type="PROSITE" id="PS51689">
    <property type="entry name" value="SAM_RNA_A_N6_MT"/>
    <property type="match status" value="1"/>
</dbReference>
<feature type="binding site" evidence="7 8">
    <location>
        <position position="62"/>
    </location>
    <ligand>
        <name>S-adenosyl-L-methionine</name>
        <dbReference type="ChEBI" id="CHEBI:59789"/>
    </ligand>
</feature>
<dbReference type="PANTHER" id="PTHR11727:SF7">
    <property type="entry name" value="DIMETHYLADENOSINE TRANSFERASE-RELATED"/>
    <property type="match status" value="1"/>
</dbReference>
<dbReference type="SUPFAM" id="SSF53335">
    <property type="entry name" value="S-adenosyl-L-methionine-dependent methyltransferases"/>
    <property type="match status" value="1"/>
</dbReference>
<evidence type="ECO:0000256" key="2">
    <source>
        <dbReference type="ARBA" id="ARBA00022552"/>
    </source>
</evidence>
<evidence type="ECO:0000313" key="12">
    <source>
        <dbReference type="Proteomes" id="UP000634668"/>
    </source>
</evidence>
<dbReference type="InterPro" id="IPR001737">
    <property type="entry name" value="KsgA/Erm"/>
</dbReference>
<feature type="binding site" evidence="7 8">
    <location>
        <position position="37"/>
    </location>
    <ligand>
        <name>S-adenosyl-L-methionine</name>
        <dbReference type="ChEBI" id="CHEBI:59789"/>
    </ligand>
</feature>
<keyword evidence="4 7" id="KW-0808">Transferase</keyword>
<dbReference type="PANTHER" id="PTHR11727">
    <property type="entry name" value="DIMETHYLADENOSINE TRANSFERASE"/>
    <property type="match status" value="1"/>
</dbReference>
<evidence type="ECO:0000256" key="4">
    <source>
        <dbReference type="ARBA" id="ARBA00022679"/>
    </source>
</evidence>
<dbReference type="InterPro" id="IPR023165">
    <property type="entry name" value="rRNA_Ade_diMease-like_C"/>
</dbReference>
<keyword evidence="3 7" id="KW-0489">Methyltransferase</keyword>
<evidence type="ECO:0000256" key="3">
    <source>
        <dbReference type="ARBA" id="ARBA00022603"/>
    </source>
</evidence>
<comment type="similarity">
    <text evidence="7">Belongs to the class I-like SAM-binding methyltransferase superfamily. rRNA adenine N(6)-methyltransferase family. RsmA subfamily.</text>
</comment>
<dbReference type="GO" id="GO:0005829">
    <property type="term" value="C:cytosol"/>
    <property type="evidence" value="ECO:0007669"/>
    <property type="project" value="TreeGrafter"/>
</dbReference>
<dbReference type="Pfam" id="PF00398">
    <property type="entry name" value="RrnaAD"/>
    <property type="match status" value="1"/>
</dbReference>
<dbReference type="GO" id="GO:0052908">
    <property type="term" value="F:16S rRNA (adenine(1518)-N(6)/adenine(1519)-N(6))-dimethyltransferase activity"/>
    <property type="evidence" value="ECO:0007669"/>
    <property type="project" value="UniProtKB-EC"/>
</dbReference>
<keyword evidence="5 7" id="KW-0949">S-adenosyl-L-methionine</keyword>
<evidence type="ECO:0000256" key="6">
    <source>
        <dbReference type="ARBA" id="ARBA00022884"/>
    </source>
</evidence>
<dbReference type="SMART" id="SM00650">
    <property type="entry name" value="rADc"/>
    <property type="match status" value="1"/>
</dbReference>
<keyword evidence="6 7" id="KW-0694">RNA-binding</keyword>
<comment type="caution">
    <text evidence="7">Lacks conserved residue(s) required for the propagation of feature annotation.</text>
</comment>
<keyword evidence="2 7" id="KW-0698">rRNA processing</keyword>
<dbReference type="HAMAP" id="MF_00607">
    <property type="entry name" value="16SrRNA_methyltr_A"/>
    <property type="match status" value="1"/>
</dbReference>
<dbReference type="EMBL" id="BMWP01000034">
    <property type="protein sequence ID" value="GGW48079.1"/>
    <property type="molecule type" value="Genomic_DNA"/>
</dbReference>
<reference evidence="11" key="1">
    <citation type="journal article" date="2014" name="Int. J. Syst. Evol. Microbiol.">
        <title>Complete genome sequence of Corynebacterium casei LMG S-19264T (=DSM 44701T), isolated from a smear-ripened cheese.</title>
        <authorList>
            <consortium name="US DOE Joint Genome Institute (JGI-PGF)"/>
            <person name="Walter F."/>
            <person name="Albersmeier A."/>
            <person name="Kalinowski J."/>
            <person name="Ruckert C."/>
        </authorList>
    </citation>
    <scope>NUCLEOTIDE SEQUENCE</scope>
    <source>
        <strain evidence="11">KCTC 12113</strain>
    </source>
</reference>
<evidence type="ECO:0000256" key="1">
    <source>
        <dbReference type="ARBA" id="ARBA00022490"/>
    </source>
</evidence>
<dbReference type="NCBIfam" id="TIGR00755">
    <property type="entry name" value="ksgA"/>
    <property type="match status" value="1"/>
</dbReference>
<dbReference type="Proteomes" id="UP000634668">
    <property type="component" value="Unassembled WGS sequence"/>
</dbReference>
<evidence type="ECO:0000256" key="7">
    <source>
        <dbReference type="HAMAP-Rule" id="MF_00607"/>
    </source>
</evidence>
<dbReference type="Gene3D" id="3.40.50.150">
    <property type="entry name" value="Vaccinia Virus protein VP39"/>
    <property type="match status" value="1"/>
</dbReference>
<reference evidence="11" key="2">
    <citation type="submission" date="2020-09" db="EMBL/GenBank/DDBJ databases">
        <authorList>
            <person name="Sun Q."/>
            <person name="Kim S."/>
        </authorList>
    </citation>
    <scope>NUCLEOTIDE SEQUENCE</scope>
    <source>
        <strain evidence="11">KCTC 12113</strain>
    </source>
</reference>
<evidence type="ECO:0000259" key="10">
    <source>
        <dbReference type="SMART" id="SM00650"/>
    </source>
</evidence>
<feature type="binding site" evidence="7 8">
    <location>
        <position position="136"/>
    </location>
    <ligand>
        <name>S-adenosyl-L-methionine</name>
        <dbReference type="ChEBI" id="CHEBI:59789"/>
    </ligand>
</feature>
<dbReference type="InterPro" id="IPR020598">
    <property type="entry name" value="rRNA_Ade_methylase_Trfase_N"/>
</dbReference>
<accession>A0A918J4Q9</accession>
<dbReference type="CDD" id="cd02440">
    <property type="entry name" value="AdoMet_MTases"/>
    <property type="match status" value="1"/>
</dbReference>
<protein>
    <recommendedName>
        <fullName evidence="7">Ribosomal RNA small subunit methyltransferase A</fullName>
        <ecNumber evidence="7">2.1.1.182</ecNumber>
    </recommendedName>
    <alternativeName>
        <fullName evidence="7">16S rRNA (adenine(1518)-N(6)/adenine(1519)-N(6))-dimethyltransferase</fullName>
    </alternativeName>
    <alternativeName>
        <fullName evidence="7">16S rRNA dimethyladenosine transferase</fullName>
    </alternativeName>
    <alternativeName>
        <fullName evidence="7">16S rRNA dimethylase</fullName>
    </alternativeName>
    <alternativeName>
        <fullName evidence="7">S-adenosylmethionine-6-N', N'-adenosyl(rRNA) dimethyltransferase</fullName>
    </alternativeName>
</protein>